<feature type="disulfide bond" evidence="9">
    <location>
        <begin position="37"/>
        <end position="136"/>
    </location>
</feature>
<comment type="function">
    <text evidence="10">Functional viral cytokine homolog that plays a role in regulating host immune response.</text>
</comment>
<keyword evidence="7 9" id="KW-1015">Disulfide bond</keyword>
<sequence>MGSRRLSRCSFATAVCLVAIVAAVAAKGRDSKPSPACDPMHGALAGIFKELRTTYRSVREALQTKDTVYYVSLFHEQLLQEMLSPVGCRVTNELMQHYLDGVLPRAFHCGYDNATLNALHALSSSLSTLYQHMLKCPALACTGQTPAWTQFLDTEHKLDPWKGTVKATAEMDLLLNYLETFLLQS</sequence>
<evidence type="ECO:0000256" key="5">
    <source>
        <dbReference type="ARBA" id="ARBA00022729"/>
    </source>
</evidence>
<evidence type="ECO:0000256" key="10">
    <source>
        <dbReference type="RuleBase" id="RU368043"/>
    </source>
</evidence>
<evidence type="ECO:0000313" key="11">
    <source>
        <dbReference type="EMBL" id="AEV80641.1"/>
    </source>
</evidence>
<dbReference type="Pfam" id="PF00726">
    <property type="entry name" value="IL10"/>
    <property type="match status" value="1"/>
</dbReference>
<organismHost>
    <name type="scientific">Macaca</name>
    <name type="common">macaques</name>
    <dbReference type="NCBI Taxonomy" id="9539"/>
</organismHost>
<keyword evidence="5" id="KW-0732">Signal</keyword>
<keyword evidence="3 10" id="KW-0202">Cytokine</keyword>
<keyword evidence="4 10" id="KW-0964">Secreted</keyword>
<name>G8XU01_SCMVC</name>
<dbReference type="InterPro" id="IPR020443">
    <property type="entry name" value="IL-10/19/20/24/26"/>
</dbReference>
<evidence type="ECO:0000256" key="2">
    <source>
        <dbReference type="ARBA" id="ARBA00008813"/>
    </source>
</evidence>
<reference evidence="11" key="1">
    <citation type="submission" date="2011-12" db="EMBL/GenBank/DDBJ databases">
        <title>Comparative genomics of primate cytomegaloviruses.</title>
        <authorList>
            <person name="Davison A.J."/>
            <person name="Holton M."/>
            <person name="Dolan A."/>
            <person name="Dargan D.J."/>
            <person name="Gatherer D."/>
            <person name="Hayward G.S."/>
        </authorList>
    </citation>
    <scope>NUCLEOTIDE SEQUENCE [LARGE SCALE GENOMIC DNA]</scope>
    <source>
        <strain evidence="11">Colburn</strain>
    </source>
</reference>
<evidence type="ECO:0000256" key="9">
    <source>
        <dbReference type="PIRSR" id="PIRSR620443-50"/>
    </source>
</evidence>
<accession>G8XU01</accession>
<dbReference type="PANTHER" id="PTHR48482:SF5">
    <property type="entry name" value="INTERLEUKIN-10"/>
    <property type="match status" value="1"/>
</dbReference>
<keyword evidence="10" id="KW-0945">Host-virus interaction</keyword>
<evidence type="ECO:0000256" key="3">
    <source>
        <dbReference type="ARBA" id="ARBA00022514"/>
    </source>
</evidence>
<dbReference type="Proteomes" id="UP000113346">
    <property type="component" value="Segment"/>
</dbReference>
<organism evidence="11 12">
    <name type="scientific">Simian cytomegalovirus (strain Colburn)</name>
    <dbReference type="NCBI Taxonomy" id="50292"/>
    <lineage>
        <taxon>Viruses</taxon>
        <taxon>Duplodnaviria</taxon>
        <taxon>Heunggongvirae</taxon>
        <taxon>Peploviricota</taxon>
        <taxon>Herviviricetes</taxon>
        <taxon>Herpesvirales</taxon>
        <taxon>Orthoherpesviridae</taxon>
        <taxon>Betaherpesvirinae</taxon>
        <taxon>Cytomegalovirus</taxon>
        <taxon>Cytomegalovirus cercopithecinebeta5</taxon>
    </lineage>
</organism>
<evidence type="ECO:0000256" key="6">
    <source>
        <dbReference type="ARBA" id="ARBA00022938"/>
    </source>
</evidence>
<dbReference type="SMART" id="SM00188">
    <property type="entry name" value="IL10"/>
    <property type="match status" value="1"/>
</dbReference>
<proteinExistence type="inferred from homology"/>
<dbReference type="GO" id="GO:0005125">
    <property type="term" value="F:cytokine activity"/>
    <property type="evidence" value="ECO:0007669"/>
    <property type="project" value="UniProtKB-UniRule"/>
</dbReference>
<gene>
    <name evidence="11" type="primary">UL111A</name>
</gene>
<comment type="subcellular location">
    <subcellularLocation>
        <location evidence="1 10">Secreted</location>
    </subcellularLocation>
</comment>
<dbReference type="EMBL" id="FJ483969">
    <property type="protein sequence ID" value="AEV80641.1"/>
    <property type="molecule type" value="Genomic_DNA"/>
</dbReference>
<evidence type="ECO:0000256" key="8">
    <source>
        <dbReference type="ARBA" id="ARBA00023280"/>
    </source>
</evidence>
<dbReference type="PANTHER" id="PTHR48482">
    <property type="entry name" value="INTERLEUKIN-19-RELATED"/>
    <property type="match status" value="1"/>
</dbReference>
<evidence type="ECO:0000313" key="12">
    <source>
        <dbReference type="Proteomes" id="UP000113346"/>
    </source>
</evidence>
<evidence type="ECO:0000256" key="7">
    <source>
        <dbReference type="ARBA" id="ARBA00023157"/>
    </source>
</evidence>
<dbReference type="GO" id="GO:0052031">
    <property type="term" value="P:symbiont-mediated perturbation of host defense response"/>
    <property type="evidence" value="ECO:0007669"/>
    <property type="project" value="UniProtKB-UniRule"/>
</dbReference>
<comment type="similarity">
    <text evidence="2 10">Belongs to the IL-10 family.</text>
</comment>
<evidence type="ECO:0000256" key="1">
    <source>
        <dbReference type="ARBA" id="ARBA00004613"/>
    </source>
</evidence>
<evidence type="ECO:0000256" key="4">
    <source>
        <dbReference type="ARBA" id="ARBA00022525"/>
    </source>
</evidence>
<keyword evidence="8 10" id="KW-0899">Viral immunoevasion</keyword>
<dbReference type="Gene3D" id="1.20.1250.10">
    <property type="match status" value="1"/>
</dbReference>
<protein>
    <recommendedName>
        <fullName evidence="10">Viral interleukin-10 homolog</fullName>
    </recommendedName>
</protein>
<keyword evidence="6 10" id="KW-1125">Evasion of host immunity by viral interleukin-like protein</keyword>
<dbReference type="GO" id="GO:0005615">
    <property type="term" value="C:extracellular space"/>
    <property type="evidence" value="ECO:0007669"/>
    <property type="project" value="UniProtKB-UniRule"/>
</dbReference>
<dbReference type="InterPro" id="IPR009079">
    <property type="entry name" value="4_helix_cytokine-like_core"/>
</dbReference>
<dbReference type="SUPFAM" id="SSF47266">
    <property type="entry name" value="4-helical cytokines"/>
    <property type="match status" value="1"/>
</dbReference>
<feature type="disulfide bond" evidence="9">
    <location>
        <begin position="88"/>
        <end position="141"/>
    </location>
</feature>